<dbReference type="PANTHER" id="PTHR47843">
    <property type="entry name" value="BTB DOMAIN-CONTAINING PROTEIN-RELATED"/>
    <property type="match status" value="1"/>
</dbReference>
<dbReference type="OrthoDB" id="4120675at2759"/>
<sequence length="146" mass="16346">MGPQQTSSFGQSSIVSILVGQDKSKFSVHKDVLVKASPFFAKCLASNMREATTGVIELPEDDCATFGAFVHYMYKDEILTSCSGYDFASLSIKSWVLAEKFCMPRWQNLLIDALAQYWEQEVVQHEEVILTTGITSDDHKLRKNGL</sequence>
<dbReference type="GeneID" id="25331334"/>
<dbReference type="AlphaFoldDB" id="A0A0D2E7C9"/>
<evidence type="ECO:0000313" key="2">
    <source>
        <dbReference type="EMBL" id="KIW50635.1"/>
    </source>
</evidence>
<dbReference type="PANTHER" id="PTHR47843:SF2">
    <property type="entry name" value="BTB DOMAIN-CONTAINING PROTEIN"/>
    <property type="match status" value="1"/>
</dbReference>
<dbReference type="STRING" id="348802.A0A0D2E7C9"/>
<protein>
    <recommendedName>
        <fullName evidence="1">BTB domain-containing protein</fullName>
    </recommendedName>
</protein>
<dbReference type="SUPFAM" id="SSF54695">
    <property type="entry name" value="POZ domain"/>
    <property type="match status" value="1"/>
</dbReference>
<keyword evidence="3" id="KW-1185">Reference proteome</keyword>
<dbReference type="CDD" id="cd18186">
    <property type="entry name" value="BTB_POZ_ZBTB_KLHL-like"/>
    <property type="match status" value="1"/>
</dbReference>
<dbReference type="RefSeq" id="XP_013311219.1">
    <property type="nucleotide sequence ID" value="XM_013455765.1"/>
</dbReference>
<dbReference type="Proteomes" id="UP000054342">
    <property type="component" value="Unassembled WGS sequence"/>
</dbReference>
<dbReference type="SMART" id="SM00225">
    <property type="entry name" value="BTB"/>
    <property type="match status" value="1"/>
</dbReference>
<organism evidence="2 3">
    <name type="scientific">Exophiala xenobiotica</name>
    <dbReference type="NCBI Taxonomy" id="348802"/>
    <lineage>
        <taxon>Eukaryota</taxon>
        <taxon>Fungi</taxon>
        <taxon>Dikarya</taxon>
        <taxon>Ascomycota</taxon>
        <taxon>Pezizomycotina</taxon>
        <taxon>Eurotiomycetes</taxon>
        <taxon>Chaetothyriomycetidae</taxon>
        <taxon>Chaetothyriales</taxon>
        <taxon>Herpotrichiellaceae</taxon>
        <taxon>Exophiala</taxon>
    </lineage>
</organism>
<gene>
    <name evidence="2" type="ORF">PV05_09426</name>
</gene>
<name>A0A0D2E7C9_9EURO</name>
<dbReference type="Pfam" id="PF00651">
    <property type="entry name" value="BTB"/>
    <property type="match status" value="1"/>
</dbReference>
<dbReference type="InterPro" id="IPR000210">
    <property type="entry name" value="BTB/POZ_dom"/>
</dbReference>
<evidence type="ECO:0000313" key="3">
    <source>
        <dbReference type="Proteomes" id="UP000054342"/>
    </source>
</evidence>
<dbReference type="InterPro" id="IPR011333">
    <property type="entry name" value="SKP1/BTB/POZ_sf"/>
</dbReference>
<feature type="domain" description="BTB" evidence="1">
    <location>
        <begin position="13"/>
        <end position="82"/>
    </location>
</feature>
<dbReference type="HOGENOM" id="CLU_1834947_0_0_1"/>
<dbReference type="PROSITE" id="PS50097">
    <property type="entry name" value="BTB"/>
    <property type="match status" value="1"/>
</dbReference>
<dbReference type="Gene3D" id="3.30.710.10">
    <property type="entry name" value="Potassium Channel Kv1.1, Chain A"/>
    <property type="match status" value="1"/>
</dbReference>
<evidence type="ECO:0000259" key="1">
    <source>
        <dbReference type="PROSITE" id="PS50097"/>
    </source>
</evidence>
<reference evidence="2 3" key="1">
    <citation type="submission" date="2015-01" db="EMBL/GenBank/DDBJ databases">
        <title>The Genome Sequence of Exophiala xenobiotica CBS118157.</title>
        <authorList>
            <consortium name="The Broad Institute Genomics Platform"/>
            <person name="Cuomo C."/>
            <person name="de Hoog S."/>
            <person name="Gorbushina A."/>
            <person name="Stielow B."/>
            <person name="Teixiera M."/>
            <person name="Abouelleil A."/>
            <person name="Chapman S.B."/>
            <person name="Priest M."/>
            <person name="Young S.K."/>
            <person name="Wortman J."/>
            <person name="Nusbaum C."/>
            <person name="Birren B."/>
        </authorList>
    </citation>
    <scope>NUCLEOTIDE SEQUENCE [LARGE SCALE GENOMIC DNA]</scope>
    <source>
        <strain evidence="2 3">CBS 118157</strain>
    </source>
</reference>
<accession>A0A0D2E7C9</accession>
<dbReference type="EMBL" id="KN847322">
    <property type="protein sequence ID" value="KIW50635.1"/>
    <property type="molecule type" value="Genomic_DNA"/>
</dbReference>
<proteinExistence type="predicted"/>